<feature type="transmembrane region" description="Helical" evidence="1">
    <location>
        <begin position="20"/>
        <end position="39"/>
    </location>
</feature>
<accession>A0A0E0IC86</accession>
<reference evidence="2" key="1">
    <citation type="submission" date="2015-04" db="UniProtKB">
        <authorList>
            <consortium name="EnsemblPlants"/>
        </authorList>
    </citation>
    <scope>IDENTIFICATION</scope>
    <source>
        <strain evidence="2">SL10</strain>
    </source>
</reference>
<protein>
    <submittedName>
        <fullName evidence="2">Uncharacterized protein</fullName>
    </submittedName>
</protein>
<reference evidence="2" key="2">
    <citation type="submission" date="2018-04" db="EMBL/GenBank/DDBJ databases">
        <title>OnivRS2 (Oryza nivara Reference Sequence Version 2).</title>
        <authorList>
            <person name="Zhang J."/>
            <person name="Kudrna D."/>
            <person name="Lee S."/>
            <person name="Talag J."/>
            <person name="Rajasekar S."/>
            <person name="Welchert J."/>
            <person name="Hsing Y.-I."/>
            <person name="Wing R.A."/>
        </authorList>
    </citation>
    <scope>NUCLEOTIDE SEQUENCE [LARGE SCALE GENOMIC DNA]</scope>
    <source>
        <strain evidence="2">SL10</strain>
    </source>
</reference>
<proteinExistence type="predicted"/>
<keyword evidence="1" id="KW-1133">Transmembrane helix</keyword>
<keyword evidence="3" id="KW-1185">Reference proteome</keyword>
<organism evidence="2">
    <name type="scientific">Oryza nivara</name>
    <name type="common">Indian wild rice</name>
    <name type="synonym">Oryza sativa f. spontanea</name>
    <dbReference type="NCBI Taxonomy" id="4536"/>
    <lineage>
        <taxon>Eukaryota</taxon>
        <taxon>Viridiplantae</taxon>
        <taxon>Streptophyta</taxon>
        <taxon>Embryophyta</taxon>
        <taxon>Tracheophyta</taxon>
        <taxon>Spermatophyta</taxon>
        <taxon>Magnoliopsida</taxon>
        <taxon>Liliopsida</taxon>
        <taxon>Poales</taxon>
        <taxon>Poaceae</taxon>
        <taxon>BOP clade</taxon>
        <taxon>Oryzoideae</taxon>
        <taxon>Oryzeae</taxon>
        <taxon>Oryzinae</taxon>
        <taxon>Oryza</taxon>
    </lineage>
</organism>
<evidence type="ECO:0000313" key="3">
    <source>
        <dbReference type="Proteomes" id="UP000006591"/>
    </source>
</evidence>
<sequence length="61" mass="6869">MWLRLAVTLADLSPAVLFRVPLMALWVTGSIPILANLFFSRRITTTVKDNEKRTSHGNIDT</sequence>
<keyword evidence="1" id="KW-0812">Transmembrane</keyword>
<keyword evidence="1" id="KW-0472">Membrane</keyword>
<dbReference type="AlphaFoldDB" id="A0A0E0IC86"/>
<name>A0A0E0IC86_ORYNI</name>
<dbReference type="Gramene" id="ONIVA08G16820.2">
    <property type="protein sequence ID" value="ONIVA08G16820.2"/>
    <property type="gene ID" value="ONIVA08G16820"/>
</dbReference>
<evidence type="ECO:0000256" key="1">
    <source>
        <dbReference type="SAM" id="Phobius"/>
    </source>
</evidence>
<dbReference type="EnsemblPlants" id="ONIVA08G16820.2">
    <property type="protein sequence ID" value="ONIVA08G16820.2"/>
    <property type="gene ID" value="ONIVA08G16820"/>
</dbReference>
<dbReference type="HOGENOM" id="CLU_2926665_0_0_1"/>
<evidence type="ECO:0000313" key="2">
    <source>
        <dbReference type="EnsemblPlants" id="ONIVA08G16820.2"/>
    </source>
</evidence>
<dbReference type="Proteomes" id="UP000006591">
    <property type="component" value="Chromosome 8"/>
</dbReference>